<evidence type="ECO:0000256" key="3">
    <source>
        <dbReference type="ARBA" id="ARBA00010617"/>
    </source>
</evidence>
<reference evidence="11" key="2">
    <citation type="submission" date="2017-02" db="UniProtKB">
        <authorList>
            <consortium name="WormBaseParasite"/>
        </authorList>
    </citation>
    <scope>IDENTIFICATION</scope>
</reference>
<proteinExistence type="inferred from homology"/>
<dbReference type="GO" id="GO:0020037">
    <property type="term" value="F:heme binding"/>
    <property type="evidence" value="ECO:0007669"/>
    <property type="project" value="InterPro"/>
</dbReference>
<evidence type="ECO:0000256" key="5">
    <source>
        <dbReference type="ARBA" id="ARBA00022723"/>
    </source>
</evidence>
<evidence type="ECO:0000313" key="10">
    <source>
        <dbReference type="Proteomes" id="UP000035642"/>
    </source>
</evidence>
<comment type="similarity">
    <text evidence="3 9">Belongs to the cytochrome P450 family.</text>
</comment>
<organism evidence="10 11">
    <name type="scientific">Angiostrongylus cantonensis</name>
    <name type="common">Rat lungworm</name>
    <dbReference type="NCBI Taxonomy" id="6313"/>
    <lineage>
        <taxon>Eukaryota</taxon>
        <taxon>Metazoa</taxon>
        <taxon>Ecdysozoa</taxon>
        <taxon>Nematoda</taxon>
        <taxon>Chromadorea</taxon>
        <taxon>Rhabditida</taxon>
        <taxon>Rhabditina</taxon>
        <taxon>Rhabditomorpha</taxon>
        <taxon>Strongyloidea</taxon>
        <taxon>Metastrongylidae</taxon>
        <taxon>Angiostrongylus</taxon>
    </lineage>
</organism>
<dbReference type="AlphaFoldDB" id="A0A0K0DHZ2"/>
<dbReference type="PROSITE" id="PS00086">
    <property type="entry name" value="CYTOCHROME_P450"/>
    <property type="match status" value="1"/>
</dbReference>
<dbReference type="GO" id="GO:0005789">
    <property type="term" value="C:endoplasmic reticulum membrane"/>
    <property type="evidence" value="ECO:0007669"/>
    <property type="project" value="UniProtKB-SubCell"/>
</dbReference>
<evidence type="ECO:0000256" key="6">
    <source>
        <dbReference type="ARBA" id="ARBA00023004"/>
    </source>
</evidence>
<evidence type="ECO:0000256" key="4">
    <source>
        <dbReference type="ARBA" id="ARBA00022617"/>
    </source>
</evidence>
<dbReference type="PANTHER" id="PTHR24291:SF146">
    <property type="entry name" value="CYTOCHROME P450"/>
    <property type="match status" value="1"/>
</dbReference>
<dbReference type="PRINTS" id="PR00465">
    <property type="entry name" value="EP450IV"/>
</dbReference>
<reference evidence="10" key="1">
    <citation type="submission" date="2012-09" db="EMBL/GenBank/DDBJ databases">
        <authorList>
            <person name="Martin A.A."/>
        </authorList>
    </citation>
    <scope>NUCLEOTIDE SEQUENCE</scope>
</reference>
<protein>
    <submittedName>
        <fullName evidence="11">Cytochrome P450</fullName>
    </submittedName>
</protein>
<dbReference type="GO" id="GO:0016705">
    <property type="term" value="F:oxidoreductase activity, acting on paired donors, with incorporation or reduction of molecular oxygen"/>
    <property type="evidence" value="ECO:0007669"/>
    <property type="project" value="InterPro"/>
</dbReference>
<accession>A0A0K0DHZ2</accession>
<dbReference type="STRING" id="6313.A0A0K0DHZ2"/>
<dbReference type="WBParaSite" id="ACAC_0001086101-mRNA-1">
    <property type="protein sequence ID" value="ACAC_0001086101-mRNA-1"/>
    <property type="gene ID" value="ACAC_0001086101"/>
</dbReference>
<dbReference type="Proteomes" id="UP000035642">
    <property type="component" value="Unassembled WGS sequence"/>
</dbReference>
<dbReference type="Pfam" id="PF00067">
    <property type="entry name" value="p450"/>
    <property type="match status" value="1"/>
</dbReference>
<feature type="binding site" description="axial binding residue" evidence="8">
    <location>
        <position position="99"/>
    </location>
    <ligand>
        <name>heme</name>
        <dbReference type="ChEBI" id="CHEBI:30413"/>
    </ligand>
    <ligandPart>
        <name>Fe</name>
        <dbReference type="ChEBI" id="CHEBI:18248"/>
    </ligandPart>
</feature>
<dbReference type="GO" id="GO:0005506">
    <property type="term" value="F:iron ion binding"/>
    <property type="evidence" value="ECO:0007669"/>
    <property type="project" value="InterPro"/>
</dbReference>
<dbReference type="GO" id="GO:0004497">
    <property type="term" value="F:monooxygenase activity"/>
    <property type="evidence" value="ECO:0007669"/>
    <property type="project" value="UniProtKB-KW"/>
</dbReference>
<dbReference type="InterPro" id="IPR050196">
    <property type="entry name" value="Cytochrome_P450_Monoox"/>
</dbReference>
<dbReference type="InterPro" id="IPR002403">
    <property type="entry name" value="Cyt_P450_E_grp-IV"/>
</dbReference>
<dbReference type="PANTHER" id="PTHR24291">
    <property type="entry name" value="CYTOCHROME P450 FAMILY 4"/>
    <property type="match status" value="1"/>
</dbReference>
<sequence>LPTPEDLRKLVYLEKCIKESLRLTPPVPNTSSPKLLVKFLGDVTLPEGLTVVVWPMPTARDERYWERPEQFYPEHFDAEKVAKRSAYAYIPFSAGPRNCIGSSFPCSAFIETEEPFPGNLPVPEIVLKPMNGVRVRLTSR</sequence>
<comment type="function">
    <text evidence="2">May be involved in the metabolism of insect hormones and in the breakdown of synthetic insecticides.</text>
</comment>
<evidence type="ECO:0000256" key="8">
    <source>
        <dbReference type="PIRSR" id="PIRSR602403-1"/>
    </source>
</evidence>
<evidence type="ECO:0000256" key="1">
    <source>
        <dbReference type="ARBA" id="ARBA00001971"/>
    </source>
</evidence>
<keyword evidence="9" id="KW-0560">Oxidoreductase</keyword>
<dbReference type="InterPro" id="IPR017972">
    <property type="entry name" value="Cyt_P450_CS"/>
</dbReference>
<name>A0A0K0DHZ2_ANGCA</name>
<evidence type="ECO:0000256" key="9">
    <source>
        <dbReference type="RuleBase" id="RU000461"/>
    </source>
</evidence>
<evidence type="ECO:0000256" key="7">
    <source>
        <dbReference type="ARBA" id="ARBA00023033"/>
    </source>
</evidence>
<comment type="cofactor">
    <cofactor evidence="1 8">
        <name>heme</name>
        <dbReference type="ChEBI" id="CHEBI:30413"/>
    </cofactor>
</comment>
<keyword evidence="6 8" id="KW-0408">Iron</keyword>
<keyword evidence="4 8" id="KW-0349">Heme</keyword>
<dbReference type="InterPro" id="IPR001128">
    <property type="entry name" value="Cyt_P450"/>
</dbReference>
<keyword evidence="5 8" id="KW-0479">Metal-binding</keyword>
<dbReference type="Gene3D" id="1.10.630.10">
    <property type="entry name" value="Cytochrome P450"/>
    <property type="match status" value="1"/>
</dbReference>
<dbReference type="SUPFAM" id="SSF48264">
    <property type="entry name" value="Cytochrome P450"/>
    <property type="match status" value="1"/>
</dbReference>
<dbReference type="InterPro" id="IPR036396">
    <property type="entry name" value="Cyt_P450_sf"/>
</dbReference>
<evidence type="ECO:0000256" key="2">
    <source>
        <dbReference type="ARBA" id="ARBA00003690"/>
    </source>
</evidence>
<keyword evidence="10" id="KW-1185">Reference proteome</keyword>
<keyword evidence="7 9" id="KW-0503">Monooxygenase</keyword>
<evidence type="ECO:0000313" key="11">
    <source>
        <dbReference type="WBParaSite" id="ACAC_0001086101-mRNA-1"/>
    </source>
</evidence>